<feature type="domain" description="Major facilitator superfamily (MFS) profile" evidence="9">
    <location>
        <begin position="35"/>
        <end position="496"/>
    </location>
</feature>
<name>A0A9P5F450_COLSI</name>
<feature type="transmembrane region" description="Helical" evidence="8">
    <location>
        <begin position="32"/>
        <end position="51"/>
    </location>
</feature>
<dbReference type="InterPro" id="IPR003663">
    <property type="entry name" value="Sugar/inositol_transpt"/>
</dbReference>
<keyword evidence="6 8" id="KW-0472">Membrane</keyword>
<dbReference type="EMBL" id="QPMT01000002">
    <property type="protein sequence ID" value="KAF4865860.1"/>
    <property type="molecule type" value="Genomic_DNA"/>
</dbReference>
<sequence>MVNNAGIVGASLVDVLPSTNKFWFQEPHLLKLNLILLVPILSSSVFGYDASLMNALQSLEQWREYFGDPKGALLGTVIASQSIGCLIALPIVGDFCDRFGRKPVLLVGILIICAAAAIQGAAVNLPMFIVCRLLVGFGGIFSSQPSPMLIAELAYPTHRGKYTSAYWTLFYLGSILSSWTTFGTKDIPNDWSWRIPSILQAGYPLIQLLFIWWMPESPRWLVAKDRHHEAAAILQRYHAGICDSEAELSPLVATELAEISHAIKMQQEANLVGWSALISTPGNRKRTIIAIAVGGFAQWNGVSVVSYFLNRQVAKQQGPPCRETSSLTGNSILNSVGVTSAYTQTLINGLLQLFNFFAAASAALLVDRLGRRTLFLWSSVGMLVSYVIWTACSAVNDETGSQAAGIVVIVCVFVVFFHYDIAWTPLLLGYPTEIFPYHFRSKGLAVEMVSVYSCLVIAAFCNPIGLENIGWKYYIVFCCFLLFITFTVYFYFPETKGYTLEEIAVIFDGDDADLTVTCGDKRGDFSAESQHVEQEGNNKKKDRRVDDVEL</sequence>
<dbReference type="InterPro" id="IPR036259">
    <property type="entry name" value="MFS_trans_sf"/>
</dbReference>
<dbReference type="Gene3D" id="1.20.1250.20">
    <property type="entry name" value="MFS general substrate transporter like domains"/>
    <property type="match status" value="1"/>
</dbReference>
<evidence type="ECO:0000256" key="8">
    <source>
        <dbReference type="SAM" id="Phobius"/>
    </source>
</evidence>
<feature type="region of interest" description="Disordered" evidence="7">
    <location>
        <begin position="525"/>
        <end position="550"/>
    </location>
</feature>
<feature type="transmembrane region" description="Helical" evidence="8">
    <location>
        <begin position="104"/>
        <end position="121"/>
    </location>
</feature>
<keyword evidence="3" id="KW-0813">Transport</keyword>
<dbReference type="PRINTS" id="PR00171">
    <property type="entry name" value="SUGRTRNSPORT"/>
</dbReference>
<comment type="similarity">
    <text evidence="2">Belongs to the major facilitator superfamily. Sugar transporter (TC 2.A.1.1) family.</text>
</comment>
<feature type="transmembrane region" description="Helical" evidence="8">
    <location>
        <begin position="71"/>
        <end position="92"/>
    </location>
</feature>
<comment type="subcellular location">
    <subcellularLocation>
        <location evidence="1">Membrane</location>
        <topology evidence="1">Multi-pass membrane protein</topology>
    </subcellularLocation>
</comment>
<protein>
    <submittedName>
        <fullName evidence="10">Lactose permease</fullName>
    </submittedName>
</protein>
<feature type="transmembrane region" description="Helical" evidence="8">
    <location>
        <begin position="194"/>
        <end position="214"/>
    </location>
</feature>
<evidence type="ECO:0000256" key="1">
    <source>
        <dbReference type="ARBA" id="ARBA00004141"/>
    </source>
</evidence>
<dbReference type="PANTHER" id="PTHR48022">
    <property type="entry name" value="PLASTIDIC GLUCOSE TRANSPORTER 4"/>
    <property type="match status" value="1"/>
</dbReference>
<dbReference type="Proteomes" id="UP000711996">
    <property type="component" value="Unassembled WGS sequence"/>
</dbReference>
<feature type="transmembrane region" description="Helical" evidence="8">
    <location>
        <begin position="444"/>
        <end position="465"/>
    </location>
</feature>
<dbReference type="PROSITE" id="PS00216">
    <property type="entry name" value="SUGAR_TRANSPORT_1"/>
    <property type="match status" value="1"/>
</dbReference>
<feature type="transmembrane region" description="Helical" evidence="8">
    <location>
        <begin position="403"/>
        <end position="423"/>
    </location>
</feature>
<dbReference type="Pfam" id="PF00083">
    <property type="entry name" value="Sugar_tr"/>
    <property type="match status" value="2"/>
</dbReference>
<proteinExistence type="inferred from homology"/>
<keyword evidence="4 8" id="KW-0812">Transmembrane</keyword>
<evidence type="ECO:0000256" key="7">
    <source>
        <dbReference type="SAM" id="MobiDB-lite"/>
    </source>
</evidence>
<evidence type="ECO:0000259" key="9">
    <source>
        <dbReference type="PROSITE" id="PS50850"/>
    </source>
</evidence>
<dbReference type="PANTHER" id="PTHR48022:SF3">
    <property type="entry name" value="HEXOSE TRANSPORTER PROTEIN (AFU_ORTHOLOGUE AFUA_8G04480)-RELATED"/>
    <property type="match status" value="1"/>
</dbReference>
<evidence type="ECO:0000256" key="4">
    <source>
        <dbReference type="ARBA" id="ARBA00022692"/>
    </source>
</evidence>
<dbReference type="SUPFAM" id="SSF103473">
    <property type="entry name" value="MFS general substrate transporter"/>
    <property type="match status" value="1"/>
</dbReference>
<gene>
    <name evidence="10" type="ORF">CGCSCA2_v000887</name>
</gene>
<dbReference type="InterPro" id="IPR020846">
    <property type="entry name" value="MFS_dom"/>
</dbReference>
<dbReference type="PROSITE" id="PS50850">
    <property type="entry name" value="MFS"/>
    <property type="match status" value="1"/>
</dbReference>
<comment type="caution">
    <text evidence="10">The sequence shown here is derived from an EMBL/GenBank/DDBJ whole genome shotgun (WGS) entry which is preliminary data.</text>
</comment>
<dbReference type="GO" id="GO:0005351">
    <property type="term" value="F:carbohydrate:proton symporter activity"/>
    <property type="evidence" value="ECO:0007669"/>
    <property type="project" value="TreeGrafter"/>
</dbReference>
<feature type="transmembrane region" description="Helical" evidence="8">
    <location>
        <begin position="164"/>
        <end position="182"/>
    </location>
</feature>
<accession>A0A9P5F450</accession>
<evidence type="ECO:0000256" key="6">
    <source>
        <dbReference type="ARBA" id="ARBA00023136"/>
    </source>
</evidence>
<feature type="transmembrane region" description="Helical" evidence="8">
    <location>
        <begin position="288"/>
        <end position="309"/>
    </location>
</feature>
<evidence type="ECO:0000313" key="11">
    <source>
        <dbReference type="Proteomes" id="UP000711996"/>
    </source>
</evidence>
<evidence type="ECO:0000256" key="3">
    <source>
        <dbReference type="ARBA" id="ARBA00022448"/>
    </source>
</evidence>
<feature type="transmembrane region" description="Helical" evidence="8">
    <location>
        <begin position="373"/>
        <end position="391"/>
    </location>
</feature>
<dbReference type="AlphaFoldDB" id="A0A9P5F450"/>
<evidence type="ECO:0000256" key="2">
    <source>
        <dbReference type="ARBA" id="ARBA00010992"/>
    </source>
</evidence>
<reference evidence="10" key="1">
    <citation type="submission" date="2019-06" db="EMBL/GenBank/DDBJ databases">
        <authorList>
            <person name="Gan P."/>
            <person name="Shirasu K."/>
        </authorList>
    </citation>
    <scope>NUCLEOTIDE SEQUENCE [LARGE SCALE GENOMIC DNA]</scope>
    <source>
        <strain evidence="10">CAD2</strain>
    </source>
</reference>
<organism evidence="10 11">
    <name type="scientific">Colletotrichum siamense</name>
    <name type="common">Anthracnose fungus</name>
    <dbReference type="NCBI Taxonomy" id="690259"/>
    <lineage>
        <taxon>Eukaryota</taxon>
        <taxon>Fungi</taxon>
        <taxon>Dikarya</taxon>
        <taxon>Ascomycota</taxon>
        <taxon>Pezizomycotina</taxon>
        <taxon>Sordariomycetes</taxon>
        <taxon>Hypocreomycetidae</taxon>
        <taxon>Glomerellales</taxon>
        <taxon>Glomerellaceae</taxon>
        <taxon>Colletotrichum</taxon>
        <taxon>Colletotrichum gloeosporioides species complex</taxon>
    </lineage>
</organism>
<evidence type="ECO:0000256" key="5">
    <source>
        <dbReference type="ARBA" id="ARBA00022989"/>
    </source>
</evidence>
<feature type="transmembrane region" description="Helical" evidence="8">
    <location>
        <begin position="471"/>
        <end position="492"/>
    </location>
</feature>
<keyword evidence="11" id="KW-1185">Reference proteome</keyword>
<dbReference type="InterPro" id="IPR005828">
    <property type="entry name" value="MFS_sugar_transport-like"/>
</dbReference>
<dbReference type="OrthoDB" id="6133115at2759"/>
<dbReference type="GO" id="GO:0016020">
    <property type="term" value="C:membrane"/>
    <property type="evidence" value="ECO:0007669"/>
    <property type="project" value="UniProtKB-SubCell"/>
</dbReference>
<keyword evidence="5 8" id="KW-1133">Transmembrane helix</keyword>
<dbReference type="InterPro" id="IPR005829">
    <property type="entry name" value="Sugar_transporter_CS"/>
</dbReference>
<dbReference type="InterPro" id="IPR050360">
    <property type="entry name" value="MFS_Sugar_Transporters"/>
</dbReference>
<evidence type="ECO:0000313" key="10">
    <source>
        <dbReference type="EMBL" id="KAF4865860.1"/>
    </source>
</evidence>